<accession>A0A7C2CPQ5</accession>
<organism evidence="1">
    <name type="scientific">Dictyoglomus thermophilum</name>
    <dbReference type="NCBI Taxonomy" id="14"/>
    <lineage>
        <taxon>Bacteria</taxon>
        <taxon>Pseudomonadati</taxon>
        <taxon>Dictyoglomota</taxon>
        <taxon>Dictyoglomia</taxon>
        <taxon>Dictyoglomales</taxon>
        <taxon>Dictyoglomaceae</taxon>
        <taxon>Dictyoglomus</taxon>
    </lineage>
</organism>
<dbReference type="SUPFAM" id="SSF52540">
    <property type="entry name" value="P-loop containing nucleoside triphosphate hydrolases"/>
    <property type="match status" value="1"/>
</dbReference>
<keyword evidence="1" id="KW-0548">Nucleotidyltransferase</keyword>
<evidence type="ECO:0000313" key="1">
    <source>
        <dbReference type="EMBL" id="HGK24326.1"/>
    </source>
</evidence>
<dbReference type="EMBL" id="DTDV01000019">
    <property type="protein sequence ID" value="HGK24326.1"/>
    <property type="molecule type" value="Genomic_DNA"/>
</dbReference>
<dbReference type="FunFam" id="3.40.50.300:FF:001255">
    <property type="entry name" value="DNA polymerase III subunit delta"/>
    <property type="match status" value="1"/>
</dbReference>
<dbReference type="InterPro" id="IPR004622">
    <property type="entry name" value="DNA_pol_HolB"/>
</dbReference>
<name>A0A7C2CPQ5_DICTH</name>
<dbReference type="GO" id="GO:0003887">
    <property type="term" value="F:DNA-directed DNA polymerase activity"/>
    <property type="evidence" value="ECO:0007669"/>
    <property type="project" value="UniProtKB-EC"/>
</dbReference>
<keyword evidence="1" id="KW-0808">Transferase</keyword>
<dbReference type="AlphaFoldDB" id="A0A7C2CPQ5"/>
<dbReference type="Pfam" id="PF13177">
    <property type="entry name" value="DNA_pol3_delta2"/>
    <property type="match status" value="1"/>
</dbReference>
<dbReference type="Gene3D" id="3.40.50.300">
    <property type="entry name" value="P-loop containing nucleotide triphosphate hydrolases"/>
    <property type="match status" value="1"/>
</dbReference>
<dbReference type="InterPro" id="IPR050238">
    <property type="entry name" value="DNA_Rep/Repair_Clamp_Loader"/>
</dbReference>
<reference evidence="1" key="1">
    <citation type="journal article" date="2020" name="mSystems">
        <title>Genome- and Community-Level Interaction Insights into Carbon Utilization and Element Cycling Functions of Hydrothermarchaeota in Hydrothermal Sediment.</title>
        <authorList>
            <person name="Zhou Z."/>
            <person name="Liu Y."/>
            <person name="Xu W."/>
            <person name="Pan J."/>
            <person name="Luo Z.H."/>
            <person name="Li M."/>
        </authorList>
    </citation>
    <scope>NUCLEOTIDE SEQUENCE [LARGE SCALE GENOMIC DNA]</scope>
    <source>
        <strain evidence="1">SpSt-70</strain>
    </source>
</reference>
<gene>
    <name evidence="1" type="primary">holB</name>
    <name evidence="1" type="ORF">ENU78_07865</name>
</gene>
<dbReference type="InterPro" id="IPR027417">
    <property type="entry name" value="P-loop_NTPase"/>
</dbReference>
<proteinExistence type="predicted"/>
<dbReference type="EC" id="2.7.7.7" evidence="1"/>
<protein>
    <submittedName>
        <fullName evidence="1">DNA polymerase III subunit delta</fullName>
        <ecNumber evidence="1">2.7.7.7</ecNumber>
    </submittedName>
</protein>
<comment type="caution">
    <text evidence="1">The sequence shown here is derived from an EMBL/GenBank/DDBJ whole genome shotgun (WGS) entry which is preliminary data.</text>
</comment>
<sequence length="326" mass="38181">MAFKEIVGQKQAIEVLRRAINENKLSQTYLFVGPEGVGKRLAAISFVQALNCKVEPLEGCGECDICKSIEKLSYPDLFYLKPEGQWYKIQQIRDIRKEAYVKPYISNWKVFILDDAHQLRAEGANALLKILEEPPEHTLFILIAYRPELLLPTIISRSQIISFSYLSYDEVWQIIKDKVSEDKLEILVNLSQGSVGKALFWGEENNWTKRIELFKYLTLLKKDRPYSPFELVDFLVEEKDDEKIINLLELVLFWWRDLLLWKLTEDEKYIMQKDFLPEIARKAQEYSVSDLRNFFRLTQDAIRGIRNNANLLLTLETLFLRVGMSS</sequence>
<dbReference type="GO" id="GO:0006261">
    <property type="term" value="P:DNA-templated DNA replication"/>
    <property type="evidence" value="ECO:0007669"/>
    <property type="project" value="TreeGrafter"/>
</dbReference>
<dbReference type="PANTHER" id="PTHR11669:SF8">
    <property type="entry name" value="DNA POLYMERASE III SUBUNIT DELTA"/>
    <property type="match status" value="1"/>
</dbReference>
<dbReference type="RefSeq" id="WP_149122894.1">
    <property type="nucleotide sequence ID" value="NZ_VTFL01000003.1"/>
</dbReference>
<dbReference type="PANTHER" id="PTHR11669">
    <property type="entry name" value="REPLICATION FACTOR C / DNA POLYMERASE III GAMMA-TAU SUBUNIT"/>
    <property type="match status" value="1"/>
</dbReference>
<dbReference type="GO" id="GO:0008408">
    <property type="term" value="F:3'-5' exonuclease activity"/>
    <property type="evidence" value="ECO:0007669"/>
    <property type="project" value="InterPro"/>
</dbReference>
<dbReference type="CDD" id="cd00009">
    <property type="entry name" value="AAA"/>
    <property type="match status" value="1"/>
</dbReference>
<dbReference type="NCBIfam" id="TIGR00678">
    <property type="entry name" value="holB"/>
    <property type="match status" value="1"/>
</dbReference>